<reference evidence="3" key="2">
    <citation type="submission" date="2021-04" db="EMBL/GenBank/DDBJ databases">
        <authorList>
            <person name="Gilroy R."/>
        </authorList>
    </citation>
    <scope>NUCLEOTIDE SEQUENCE</scope>
    <source>
        <strain evidence="3">ChiBcec6-4105</strain>
    </source>
</reference>
<feature type="region of interest" description="Disordered" evidence="1">
    <location>
        <begin position="631"/>
        <end position="664"/>
    </location>
</feature>
<feature type="compositionally biased region" description="Basic and acidic residues" evidence="1">
    <location>
        <begin position="579"/>
        <end position="589"/>
    </location>
</feature>
<dbReference type="AlphaFoldDB" id="A0A9D2QX72"/>
<feature type="transmembrane region" description="Helical" evidence="2">
    <location>
        <begin position="95"/>
        <end position="113"/>
    </location>
</feature>
<proteinExistence type="predicted"/>
<feature type="compositionally biased region" description="Basic and acidic residues" evidence="1">
    <location>
        <begin position="598"/>
        <end position="609"/>
    </location>
</feature>
<sequence>MSWLIELLIEGVREVCSQFLVDMMDLLTNMFTELVSCDLSLFEDLFGVVKDLYENAILPLGIAILLLILVWQLFKTMFGRGGVTAEDPVELVCRSCICLFFVIFARPLANYILSVAGTPYQWVAGTEIEVESFSDFVNALDALSAGLGISTLSITILMLIMQFVVAWNYFKMLFIIAERYVLLGVFSYTSPLAFATGGSKATNNILASWAKMFGGQVVLIIMNAWCMKMFLSGYGNLMATGLGFTQFFIAALCLVGFCKIAYKLDSYMAALGVNLGRPSNGIGAMGLMMAASRLFSHTSGYFGGTGNASSENESSSNNGEGEANMSGGSGPIPMSPGGVEPEEMNQSPVQETEGESTEAFSADTGFDEADDQNDVLEEMGAAPEMDQTETEEKDAGAAAIFESNGDQTILTDEDGNPVPSAGEDEMFGNAGMVENDGETSESFTGIVEDDTEQGTAYAENVEENDPIPMGEGNEEWSEQAMENGETVPDYPREEEEMEMPGMDLVSGGVTEKDMDLEGAANSSAGGSFSDGEYDAKSGAKDHVSSESGILNEIVESTISGESIAAESGYSEMNNPDMEVSGHIKEHTDTGKTSSSELGKGELLGKDYEREDILNDGVPLTEQDFHEMGSIPSAEKNYDTVPDNFHTVPKSRKELHRGRKDDTEF</sequence>
<feature type="region of interest" description="Disordered" evidence="1">
    <location>
        <begin position="306"/>
        <end position="367"/>
    </location>
</feature>
<feature type="compositionally biased region" description="Low complexity" evidence="1">
    <location>
        <begin position="518"/>
        <end position="527"/>
    </location>
</feature>
<keyword evidence="2" id="KW-1133">Transmembrane helix</keyword>
<evidence type="ECO:0008006" key="5">
    <source>
        <dbReference type="Google" id="ProtNLM"/>
    </source>
</evidence>
<feature type="transmembrane region" description="Helical" evidence="2">
    <location>
        <begin position="237"/>
        <end position="257"/>
    </location>
</feature>
<feature type="region of interest" description="Disordered" evidence="1">
    <location>
        <begin position="458"/>
        <end position="486"/>
    </location>
</feature>
<evidence type="ECO:0000256" key="1">
    <source>
        <dbReference type="SAM" id="MobiDB-lite"/>
    </source>
</evidence>
<feature type="transmembrane region" description="Helical" evidence="2">
    <location>
        <begin position="142"/>
        <end position="168"/>
    </location>
</feature>
<feature type="region of interest" description="Disordered" evidence="1">
    <location>
        <begin position="503"/>
        <end position="609"/>
    </location>
</feature>
<feature type="transmembrane region" description="Helical" evidence="2">
    <location>
        <begin position="180"/>
        <end position="199"/>
    </location>
</feature>
<feature type="transmembrane region" description="Helical" evidence="2">
    <location>
        <begin position="205"/>
        <end position="225"/>
    </location>
</feature>
<evidence type="ECO:0000313" key="4">
    <source>
        <dbReference type="Proteomes" id="UP000823892"/>
    </source>
</evidence>
<reference evidence="3" key="1">
    <citation type="journal article" date="2021" name="PeerJ">
        <title>Extensive microbial diversity within the chicken gut microbiome revealed by metagenomics and culture.</title>
        <authorList>
            <person name="Gilroy R."/>
            <person name="Ravi A."/>
            <person name="Getino M."/>
            <person name="Pursley I."/>
            <person name="Horton D.L."/>
            <person name="Alikhan N.F."/>
            <person name="Baker D."/>
            <person name="Gharbi K."/>
            <person name="Hall N."/>
            <person name="Watson M."/>
            <person name="Adriaenssens E.M."/>
            <person name="Foster-Nyarko E."/>
            <person name="Jarju S."/>
            <person name="Secka A."/>
            <person name="Antonio M."/>
            <person name="Oren A."/>
            <person name="Chaudhuri R.R."/>
            <person name="La Ragione R."/>
            <person name="Hildebrand F."/>
            <person name="Pallen M.J."/>
        </authorList>
    </citation>
    <scope>NUCLEOTIDE SEQUENCE</scope>
    <source>
        <strain evidence="3">ChiBcec6-4105</strain>
    </source>
</reference>
<comment type="caution">
    <text evidence="3">The sequence shown here is derived from an EMBL/GenBank/DDBJ whole genome shotgun (WGS) entry which is preliminary data.</text>
</comment>
<keyword evidence="2" id="KW-0812">Transmembrane</keyword>
<feature type="compositionally biased region" description="Basic residues" evidence="1">
    <location>
        <begin position="648"/>
        <end position="657"/>
    </location>
</feature>
<accession>A0A9D2QX72</accession>
<evidence type="ECO:0000256" key="2">
    <source>
        <dbReference type="SAM" id="Phobius"/>
    </source>
</evidence>
<name>A0A9D2QX72_9FIRM</name>
<gene>
    <name evidence="3" type="ORF">H9914_13740</name>
</gene>
<feature type="compositionally biased region" description="Low complexity" evidence="1">
    <location>
        <begin position="307"/>
        <end position="338"/>
    </location>
</feature>
<feature type="transmembrane region" description="Helical" evidence="2">
    <location>
        <begin position="56"/>
        <end position="74"/>
    </location>
</feature>
<dbReference type="EMBL" id="DWUY01000304">
    <property type="protein sequence ID" value="HJD30035.1"/>
    <property type="molecule type" value="Genomic_DNA"/>
</dbReference>
<keyword evidence="2" id="KW-0472">Membrane</keyword>
<evidence type="ECO:0000313" key="3">
    <source>
        <dbReference type="EMBL" id="HJD30035.1"/>
    </source>
</evidence>
<protein>
    <recommendedName>
        <fullName evidence="5">Conjugal transfer protein TrbL</fullName>
    </recommendedName>
</protein>
<feature type="compositionally biased region" description="Basic and acidic residues" evidence="1">
    <location>
        <begin position="533"/>
        <end position="544"/>
    </location>
</feature>
<organism evidence="3 4">
    <name type="scientific">Candidatus Blautia avicola</name>
    <dbReference type="NCBI Taxonomy" id="2838483"/>
    <lineage>
        <taxon>Bacteria</taxon>
        <taxon>Bacillati</taxon>
        <taxon>Bacillota</taxon>
        <taxon>Clostridia</taxon>
        <taxon>Lachnospirales</taxon>
        <taxon>Lachnospiraceae</taxon>
        <taxon>Blautia</taxon>
    </lineage>
</organism>
<dbReference type="Proteomes" id="UP000823892">
    <property type="component" value="Unassembled WGS sequence"/>
</dbReference>
<feature type="region of interest" description="Disordered" evidence="1">
    <location>
        <begin position="408"/>
        <end position="442"/>
    </location>
</feature>